<name>A0ABR3B0H5_PHYBL</name>
<protein>
    <submittedName>
        <fullName evidence="5">Non-canonical ubiquitin conjugating enzyme 1</fullName>
    </submittedName>
</protein>
<evidence type="ECO:0000256" key="3">
    <source>
        <dbReference type="SAM" id="Phobius"/>
    </source>
</evidence>
<feature type="transmembrane region" description="Helical" evidence="3">
    <location>
        <begin position="334"/>
        <end position="352"/>
    </location>
</feature>
<dbReference type="Proteomes" id="UP001448207">
    <property type="component" value="Unassembled WGS sequence"/>
</dbReference>
<keyword evidence="6" id="KW-1185">Reference proteome</keyword>
<feature type="region of interest" description="Disordered" evidence="2">
    <location>
        <begin position="164"/>
        <end position="218"/>
    </location>
</feature>
<dbReference type="CDD" id="cd23799">
    <property type="entry name" value="UBCc_UBE2J"/>
    <property type="match status" value="1"/>
</dbReference>
<evidence type="ECO:0000256" key="1">
    <source>
        <dbReference type="ARBA" id="ARBA00022786"/>
    </source>
</evidence>
<accession>A0ABR3B0H5</accession>
<evidence type="ECO:0000313" key="6">
    <source>
        <dbReference type="Proteomes" id="UP001448207"/>
    </source>
</evidence>
<dbReference type="InterPro" id="IPR050113">
    <property type="entry name" value="Ub_conjugating_enzyme"/>
</dbReference>
<dbReference type="SUPFAM" id="SSF54495">
    <property type="entry name" value="UBC-like"/>
    <property type="match status" value="1"/>
</dbReference>
<dbReference type="InterPro" id="IPR016135">
    <property type="entry name" value="UBQ-conjugating_enzyme/RWD"/>
</dbReference>
<dbReference type="InterPro" id="IPR000608">
    <property type="entry name" value="UBC"/>
</dbReference>
<keyword evidence="3" id="KW-0812">Transmembrane</keyword>
<evidence type="ECO:0000259" key="4">
    <source>
        <dbReference type="PROSITE" id="PS50127"/>
    </source>
</evidence>
<comment type="caution">
    <text evidence="5">The sequence shown here is derived from an EMBL/GenBank/DDBJ whole genome shotgun (WGS) entry which is preliminary data.</text>
</comment>
<feature type="compositionally biased region" description="Polar residues" evidence="2">
    <location>
        <begin position="266"/>
        <end position="275"/>
    </location>
</feature>
<reference evidence="5 6" key="1">
    <citation type="submission" date="2024-04" db="EMBL/GenBank/DDBJ databases">
        <title>Symmetric and asymmetric DNA N6-adenine methylation regulates different biological responses in Mucorales.</title>
        <authorList>
            <consortium name="Lawrence Berkeley National Laboratory"/>
            <person name="Lax C."/>
            <person name="Mondo S.J."/>
            <person name="Osorio-Concepcion M."/>
            <person name="Muszewska A."/>
            <person name="Corrochano-Luque M."/>
            <person name="Gutierrez G."/>
            <person name="Riley R."/>
            <person name="Lipzen A."/>
            <person name="Guo J."/>
            <person name="Hundley H."/>
            <person name="Amirebrahimi M."/>
            <person name="Ng V."/>
            <person name="Lorenzo-Gutierrez D."/>
            <person name="Binder U."/>
            <person name="Yang J."/>
            <person name="Song Y."/>
            <person name="Canovas D."/>
            <person name="Navarro E."/>
            <person name="Freitag M."/>
            <person name="Gabaldon T."/>
            <person name="Grigoriev I.V."/>
            <person name="Corrochano L.M."/>
            <person name="Nicolas F.E."/>
            <person name="Garre V."/>
        </authorList>
    </citation>
    <scope>NUCLEOTIDE SEQUENCE [LARGE SCALE GENOMIC DNA]</scope>
    <source>
        <strain evidence="5 6">L51</strain>
    </source>
</reference>
<feature type="domain" description="UBC core" evidence="4">
    <location>
        <begin position="10"/>
        <end position="161"/>
    </location>
</feature>
<gene>
    <name evidence="5" type="ORF">J3Q64DRAFT_1736129</name>
</gene>
<organism evidence="5 6">
    <name type="scientific">Phycomyces blakesleeanus</name>
    <dbReference type="NCBI Taxonomy" id="4837"/>
    <lineage>
        <taxon>Eukaryota</taxon>
        <taxon>Fungi</taxon>
        <taxon>Fungi incertae sedis</taxon>
        <taxon>Mucoromycota</taxon>
        <taxon>Mucoromycotina</taxon>
        <taxon>Mucoromycetes</taxon>
        <taxon>Mucorales</taxon>
        <taxon>Phycomycetaceae</taxon>
        <taxon>Phycomyces</taxon>
    </lineage>
</organism>
<evidence type="ECO:0000313" key="5">
    <source>
        <dbReference type="EMBL" id="KAL0087263.1"/>
    </source>
</evidence>
<dbReference type="PANTHER" id="PTHR24067">
    <property type="entry name" value="UBIQUITIN-CONJUGATING ENZYME E2"/>
    <property type="match status" value="1"/>
</dbReference>
<dbReference type="Gene3D" id="3.10.110.10">
    <property type="entry name" value="Ubiquitin Conjugating Enzyme"/>
    <property type="match status" value="1"/>
</dbReference>
<dbReference type="SMART" id="SM00212">
    <property type="entry name" value="UBCc"/>
    <property type="match status" value="1"/>
</dbReference>
<feature type="region of interest" description="Disordered" evidence="2">
    <location>
        <begin position="253"/>
        <end position="282"/>
    </location>
</feature>
<keyword evidence="3" id="KW-1133">Transmembrane helix</keyword>
<dbReference type="PROSITE" id="PS50127">
    <property type="entry name" value="UBC_2"/>
    <property type="match status" value="1"/>
</dbReference>
<dbReference type="Pfam" id="PF00179">
    <property type="entry name" value="UQ_con"/>
    <property type="match status" value="1"/>
</dbReference>
<proteinExistence type="predicted"/>
<evidence type="ECO:0000256" key="2">
    <source>
        <dbReference type="SAM" id="MobiDB-lite"/>
    </source>
</evidence>
<feature type="compositionally biased region" description="Basic and acidic residues" evidence="2">
    <location>
        <begin position="196"/>
        <end position="205"/>
    </location>
</feature>
<sequence>METKYNLKNPAVKRIMQEAKELAVEGSFDYEAHPLEDNIFEWHFTVRGPSETEFENGRYHGRILLPSEYPFKPPELLFLTPNGRFELNTKICLSITGFHPEYWQPAWGIRTVILAVMGFFPTEARGAIGGLDYTKEERIVLAKSSKAWKCPVCQISNEEVLKDIPSGLQRPQRPPEDMPNFSLTFKPEGQPPAEKSSQDSSKDHNLSIQPTEDSIKEKLVDRQPLSTVGHVNDNNDSLDNLDDLDLLVTTEPSQEAEQVNKKKTNMELQASSCATDRTPDINPETVSQIHQRTNTNTPNSMPVPVPVSVPAHHNPNNILLATENTPTNLGRSPIWLDVLIGILAVLLFGLIARRFV</sequence>
<keyword evidence="3" id="KW-0472">Membrane</keyword>
<keyword evidence="1" id="KW-0833">Ubl conjugation pathway</keyword>
<dbReference type="EMBL" id="JBCLYO010000007">
    <property type="protein sequence ID" value="KAL0087263.1"/>
    <property type="molecule type" value="Genomic_DNA"/>
</dbReference>